<dbReference type="GO" id="GO:0005525">
    <property type="term" value="F:GTP binding"/>
    <property type="evidence" value="ECO:0007669"/>
    <property type="project" value="UniProtKB-KW"/>
</dbReference>
<dbReference type="InterPro" id="IPR005835">
    <property type="entry name" value="NTP_transferase_dom"/>
</dbReference>
<dbReference type="InterPro" id="IPR001538">
    <property type="entry name" value="Man6P_isomerase-2_C"/>
</dbReference>
<evidence type="ECO:0000259" key="10">
    <source>
        <dbReference type="Pfam" id="PF00483"/>
    </source>
</evidence>
<keyword evidence="7" id="KW-0342">GTP-binding</keyword>
<evidence type="ECO:0000256" key="3">
    <source>
        <dbReference type="ARBA" id="ARBA00012387"/>
    </source>
</evidence>
<dbReference type="PANTHER" id="PTHR46390:SF1">
    <property type="entry name" value="MANNOSE-1-PHOSPHATE GUANYLYLTRANSFERASE"/>
    <property type="match status" value="1"/>
</dbReference>
<dbReference type="EMBL" id="FNDD01000033">
    <property type="protein sequence ID" value="SDH87451.1"/>
    <property type="molecule type" value="Genomic_DNA"/>
</dbReference>
<dbReference type="Gene3D" id="3.90.550.10">
    <property type="entry name" value="Spore Coat Polysaccharide Biosynthesis Protein SpsA, Chain A"/>
    <property type="match status" value="1"/>
</dbReference>
<evidence type="ECO:0000259" key="11">
    <source>
        <dbReference type="Pfam" id="PF01050"/>
    </source>
</evidence>
<dbReference type="Pfam" id="PF00483">
    <property type="entry name" value="NTP_transferase"/>
    <property type="match status" value="1"/>
</dbReference>
<feature type="domain" description="Nucleotidyl transferase" evidence="10">
    <location>
        <begin position="6"/>
        <end position="282"/>
    </location>
</feature>
<dbReference type="NCBIfam" id="TIGR01479">
    <property type="entry name" value="GMP_PMI"/>
    <property type="match status" value="1"/>
</dbReference>
<evidence type="ECO:0000256" key="6">
    <source>
        <dbReference type="ARBA" id="ARBA00022741"/>
    </source>
</evidence>
<evidence type="ECO:0000256" key="7">
    <source>
        <dbReference type="ARBA" id="ARBA00023134"/>
    </source>
</evidence>
<dbReference type="RefSeq" id="WP_176765657.1">
    <property type="nucleotide sequence ID" value="NZ_FNDD01000033.1"/>
</dbReference>
<comment type="pathway">
    <text evidence="1">Nucleotide-sugar biosynthesis; GDP-alpha-D-mannose biosynthesis; GDP-alpha-D-mannose from alpha-D-mannose 1-phosphate (GTP route): step 1/1.</text>
</comment>
<keyword evidence="13" id="KW-0413">Isomerase</keyword>
<dbReference type="InterPro" id="IPR049577">
    <property type="entry name" value="GMPP_N"/>
</dbReference>
<evidence type="ECO:0000256" key="9">
    <source>
        <dbReference type="RuleBase" id="RU004190"/>
    </source>
</evidence>
<dbReference type="FunFam" id="2.60.120.10:FF:000032">
    <property type="entry name" value="Mannose-1-phosphate guanylyltransferase/mannose-6-phosphate isomerase"/>
    <property type="match status" value="1"/>
</dbReference>
<dbReference type="Pfam" id="PF01050">
    <property type="entry name" value="MannoseP_isomer"/>
    <property type="match status" value="1"/>
</dbReference>
<dbReference type="InterPro" id="IPR006375">
    <property type="entry name" value="Man1P_GuaTrfase/Man6P_Isoase"/>
</dbReference>
<evidence type="ECO:0000313" key="13">
    <source>
        <dbReference type="EMBL" id="SDH87451.1"/>
    </source>
</evidence>
<keyword evidence="6" id="KW-0547">Nucleotide-binding</keyword>
<dbReference type="AlphaFoldDB" id="A0A1G8FZ95"/>
<dbReference type="CDD" id="cd02509">
    <property type="entry name" value="GDP-M1P_Guanylyltransferase"/>
    <property type="match status" value="1"/>
</dbReference>
<dbReference type="EC" id="2.7.7.13" evidence="3"/>
<organism evidence="13 14">
    <name type="scientific">Vibrio xiamenensis</name>
    <dbReference type="NCBI Taxonomy" id="861298"/>
    <lineage>
        <taxon>Bacteria</taxon>
        <taxon>Pseudomonadati</taxon>
        <taxon>Pseudomonadota</taxon>
        <taxon>Gammaproteobacteria</taxon>
        <taxon>Vibrionales</taxon>
        <taxon>Vibrionaceae</taxon>
        <taxon>Vibrio</taxon>
    </lineage>
</organism>
<name>A0A1G8FZ95_9VIBR</name>
<evidence type="ECO:0000256" key="4">
    <source>
        <dbReference type="ARBA" id="ARBA00022679"/>
    </source>
</evidence>
<keyword evidence="5 13" id="KW-0548">Nucleotidyltransferase</keyword>
<accession>A0A1G8FZ95</accession>
<dbReference type="CDD" id="cd02213">
    <property type="entry name" value="cupin_PMI_typeII_C"/>
    <property type="match status" value="1"/>
</dbReference>
<dbReference type="UniPathway" id="UPA00126">
    <property type="reaction ID" value="UER00930"/>
</dbReference>
<dbReference type="InterPro" id="IPR014710">
    <property type="entry name" value="RmlC-like_jellyroll"/>
</dbReference>
<gene>
    <name evidence="13" type="ORF">SAMN04488136_13344</name>
</gene>
<feature type="domain" description="MannoseP isomerase/GMP-like beta-helix" evidence="12">
    <location>
        <begin position="297"/>
        <end position="345"/>
    </location>
</feature>
<dbReference type="GO" id="GO:0016853">
    <property type="term" value="F:isomerase activity"/>
    <property type="evidence" value="ECO:0007669"/>
    <property type="project" value="UniProtKB-KW"/>
</dbReference>
<keyword evidence="14" id="KW-1185">Reference proteome</keyword>
<comment type="catalytic activity">
    <reaction evidence="8">
        <text>alpha-D-mannose 1-phosphate + GTP + H(+) = GDP-alpha-D-mannose + diphosphate</text>
        <dbReference type="Rhea" id="RHEA:15229"/>
        <dbReference type="ChEBI" id="CHEBI:15378"/>
        <dbReference type="ChEBI" id="CHEBI:33019"/>
        <dbReference type="ChEBI" id="CHEBI:37565"/>
        <dbReference type="ChEBI" id="CHEBI:57527"/>
        <dbReference type="ChEBI" id="CHEBI:58409"/>
        <dbReference type="EC" id="2.7.7.13"/>
    </reaction>
</comment>
<dbReference type="SUPFAM" id="SSF51182">
    <property type="entry name" value="RmlC-like cupins"/>
    <property type="match status" value="1"/>
</dbReference>
<evidence type="ECO:0000256" key="8">
    <source>
        <dbReference type="ARBA" id="ARBA00047343"/>
    </source>
</evidence>
<reference evidence="13 14" key="1">
    <citation type="submission" date="2016-10" db="EMBL/GenBank/DDBJ databases">
        <authorList>
            <person name="de Groot N.N."/>
        </authorList>
    </citation>
    <scope>NUCLEOTIDE SEQUENCE [LARGE SCALE GENOMIC DNA]</scope>
    <source>
        <strain evidence="13 14">CGMCC 1.10228</strain>
    </source>
</reference>
<dbReference type="InterPro" id="IPR011051">
    <property type="entry name" value="RmlC_Cupin_sf"/>
</dbReference>
<evidence type="ECO:0000259" key="12">
    <source>
        <dbReference type="Pfam" id="PF22640"/>
    </source>
</evidence>
<dbReference type="Gene3D" id="2.60.120.10">
    <property type="entry name" value="Jelly Rolls"/>
    <property type="match status" value="1"/>
</dbReference>
<dbReference type="PANTHER" id="PTHR46390">
    <property type="entry name" value="MANNOSE-1-PHOSPHATE GUANYLYLTRANSFERASE"/>
    <property type="match status" value="1"/>
</dbReference>
<dbReference type="SUPFAM" id="SSF53448">
    <property type="entry name" value="Nucleotide-diphospho-sugar transferases"/>
    <property type="match status" value="1"/>
</dbReference>
<dbReference type="GO" id="GO:0004475">
    <property type="term" value="F:mannose-1-phosphate guanylyltransferase (GTP) activity"/>
    <property type="evidence" value="ECO:0007669"/>
    <property type="project" value="UniProtKB-EC"/>
</dbReference>
<dbReference type="STRING" id="861298.SAMN04488136_13344"/>
<evidence type="ECO:0000256" key="1">
    <source>
        <dbReference type="ARBA" id="ARBA00004823"/>
    </source>
</evidence>
<dbReference type="InterPro" id="IPR054566">
    <property type="entry name" value="ManC/GMP-like_b-helix"/>
</dbReference>
<proteinExistence type="inferred from homology"/>
<dbReference type="GO" id="GO:0009298">
    <property type="term" value="P:GDP-mannose biosynthetic process"/>
    <property type="evidence" value="ECO:0007669"/>
    <property type="project" value="UniProtKB-UniPathway"/>
</dbReference>
<keyword evidence="4 13" id="KW-0808">Transferase</keyword>
<evidence type="ECO:0000256" key="5">
    <source>
        <dbReference type="ARBA" id="ARBA00022695"/>
    </source>
</evidence>
<dbReference type="Proteomes" id="UP000198854">
    <property type="component" value="Unassembled WGS sequence"/>
</dbReference>
<comment type="similarity">
    <text evidence="2 9">Belongs to the mannose-6-phosphate isomerase type 2 family.</text>
</comment>
<evidence type="ECO:0000313" key="14">
    <source>
        <dbReference type="Proteomes" id="UP000198854"/>
    </source>
</evidence>
<dbReference type="Pfam" id="PF22640">
    <property type="entry name" value="ManC_GMP_beta-helix"/>
    <property type="match status" value="1"/>
</dbReference>
<feature type="domain" description="Mannose-6-phosphate isomerase type II C-terminal" evidence="11">
    <location>
        <begin position="349"/>
        <end position="463"/>
    </location>
</feature>
<dbReference type="InterPro" id="IPR051161">
    <property type="entry name" value="Mannose-6P_isomerase_type2"/>
</dbReference>
<dbReference type="FunFam" id="3.90.550.10:FF:000046">
    <property type="entry name" value="Mannose-1-phosphate guanylyltransferase (GDP)"/>
    <property type="match status" value="1"/>
</dbReference>
<evidence type="ECO:0000256" key="2">
    <source>
        <dbReference type="ARBA" id="ARBA00006115"/>
    </source>
</evidence>
<protein>
    <recommendedName>
        <fullName evidence="3">mannose-1-phosphate guanylyltransferase</fullName>
        <ecNumber evidence="3">2.7.7.13</ecNumber>
    </recommendedName>
</protein>
<dbReference type="InterPro" id="IPR029044">
    <property type="entry name" value="Nucleotide-diphossugar_trans"/>
</dbReference>
<dbReference type="GO" id="GO:0000271">
    <property type="term" value="P:polysaccharide biosynthetic process"/>
    <property type="evidence" value="ECO:0007669"/>
    <property type="project" value="InterPro"/>
</dbReference>
<sequence length="468" mass="52300">MENITPVIMAGGVGSRLWPMSRTQRPKQFLKLVSDKSMLQETVLRADALASLPNIVICNEEHRFLAAEQLREIDRLGQIILEPQGRNTAPAIALAALYLRAHSEDSLMLVLAADHVITEQAAFESSVKQAVKAAKQGKMVTFGIVPDHPETGYGYIKRGKDLGCAYQVEQFVEKPDLPLAEQYVASGEFYWNSGMFLFKASRYLDELAQYRPDIFEICQQAVSDPTSDMDFVRVDEAIFATCPSDSIDYAVMEKTQSAVVVPLDAGWHDIGSWDALWDMVVKDDSGNVKRGDVLTHDCLNSYFNAEDKMIAAVGVDDIVVVETKDAVLIADKHHVQDIKQIVEQLKSTGRSEHSVHREVYRPWGKYDSVDVGARDQVKRITVNPGEKLSLQMHYHRSEHWIVVSGTAKVTNGETTKLVSEDESIYIPLGSVHALENPGNIPLEMIEVQTGSYLGEDDIVRFDDRYGRK</sequence>